<gene>
    <name evidence="2" type="ORF">RU96_GL001945</name>
</gene>
<dbReference type="PANTHER" id="PTHR43861:SF1">
    <property type="entry name" value="TRANS-ACONITATE 2-METHYLTRANSFERASE"/>
    <property type="match status" value="1"/>
</dbReference>
<dbReference type="STRING" id="317010.RU96_GL001945"/>
<dbReference type="GO" id="GO:0008757">
    <property type="term" value="F:S-adenosylmethionine-dependent methyltransferase activity"/>
    <property type="evidence" value="ECO:0007669"/>
    <property type="project" value="InterPro"/>
</dbReference>
<evidence type="ECO:0000259" key="1">
    <source>
        <dbReference type="Pfam" id="PF08241"/>
    </source>
</evidence>
<evidence type="ECO:0000313" key="3">
    <source>
        <dbReference type="Proteomes" id="UP000182835"/>
    </source>
</evidence>
<sequence length="257" mass="29342">MAFHKKNDMEEIKMNTIYDNENFFNKYSQMTRSQKGLAGAGEWHTLQKLLPDFTDKTVLDLGCGYGWHCLYAAEHGAKAVTGVDLSEKMLAVAKEKTAGYPVNYLQADIATITFPVATFDVVLSSLAIHYVADFKRLILNIKQYLKPDGILVFSVEHPAFTAEGSQDWYYDEKGNILHYPLDNYFNEGLREANFLGEKVTKYHRTLTTYLNTLLENDFTLLNVVEPTPAKELLALPEMKEELRRPMMLIIKAKNNLQ</sequence>
<dbReference type="PANTHER" id="PTHR43861">
    <property type="entry name" value="TRANS-ACONITATE 2-METHYLTRANSFERASE-RELATED"/>
    <property type="match status" value="1"/>
</dbReference>
<dbReference type="AlphaFoldDB" id="A0A1L8R888"/>
<dbReference type="InterPro" id="IPR013216">
    <property type="entry name" value="Methyltransf_11"/>
</dbReference>
<dbReference type="Pfam" id="PF08241">
    <property type="entry name" value="Methyltransf_11"/>
    <property type="match status" value="1"/>
</dbReference>
<dbReference type="Proteomes" id="UP000182835">
    <property type="component" value="Unassembled WGS sequence"/>
</dbReference>
<proteinExistence type="predicted"/>
<dbReference type="Gene3D" id="3.40.50.150">
    <property type="entry name" value="Vaccinia Virus protein VP39"/>
    <property type="match status" value="1"/>
</dbReference>
<dbReference type="InterPro" id="IPR029063">
    <property type="entry name" value="SAM-dependent_MTases_sf"/>
</dbReference>
<accession>A0A1L8R888</accession>
<name>A0A1L8R888_9ENTE</name>
<dbReference type="SUPFAM" id="SSF53335">
    <property type="entry name" value="S-adenosyl-L-methionine-dependent methyltransferases"/>
    <property type="match status" value="1"/>
</dbReference>
<reference evidence="2 3" key="1">
    <citation type="submission" date="2014-12" db="EMBL/GenBank/DDBJ databases">
        <title>Draft genome sequences of 29 type strains of Enterococci.</title>
        <authorList>
            <person name="Zhong Z."/>
            <person name="Sun Z."/>
            <person name="Liu W."/>
            <person name="Zhang W."/>
            <person name="Zhang H."/>
        </authorList>
    </citation>
    <scope>NUCLEOTIDE SEQUENCE [LARGE SCALE GENOMIC DNA]</scope>
    <source>
        <strain evidence="2 3">DSM 21207</strain>
    </source>
</reference>
<dbReference type="EMBL" id="JXKG01000004">
    <property type="protein sequence ID" value="OJG15968.1"/>
    <property type="molecule type" value="Genomic_DNA"/>
</dbReference>
<comment type="caution">
    <text evidence="2">The sequence shown here is derived from an EMBL/GenBank/DDBJ whole genome shotgun (WGS) entry which is preliminary data.</text>
</comment>
<feature type="domain" description="Methyltransferase type 11" evidence="1">
    <location>
        <begin position="59"/>
        <end position="153"/>
    </location>
</feature>
<organism evidence="2 3">
    <name type="scientific">Enterococcus canintestini</name>
    <dbReference type="NCBI Taxonomy" id="317010"/>
    <lineage>
        <taxon>Bacteria</taxon>
        <taxon>Bacillati</taxon>
        <taxon>Bacillota</taxon>
        <taxon>Bacilli</taxon>
        <taxon>Lactobacillales</taxon>
        <taxon>Enterococcaceae</taxon>
        <taxon>Enterococcus</taxon>
    </lineage>
</organism>
<evidence type="ECO:0000313" key="2">
    <source>
        <dbReference type="EMBL" id="OJG15968.1"/>
    </source>
</evidence>
<dbReference type="CDD" id="cd02440">
    <property type="entry name" value="AdoMet_MTases"/>
    <property type="match status" value="1"/>
</dbReference>
<protein>
    <recommendedName>
        <fullName evidence="1">Methyltransferase type 11 domain-containing protein</fullName>
    </recommendedName>
</protein>